<sequence length="133" mass="14252">MHLVAQIAALVGAVAYIVVSPLEMFFYGHPTARKFLAVHTENLDDVRMWAFVVGARNLIAGAGMIVGLVAYWTGNQTTGTIVVVTVAWYLLLASLAMGVADLLGFWRPRGGSIRGTIGSSIPPLVVLIAAYFF</sequence>
<accession>A0A847H8C8</accession>
<keyword evidence="1" id="KW-1133">Transmembrane helix</keyword>
<feature type="transmembrane region" description="Helical" evidence="1">
    <location>
        <begin position="48"/>
        <end position="74"/>
    </location>
</feature>
<evidence type="ECO:0000313" key="3">
    <source>
        <dbReference type="Proteomes" id="UP000523614"/>
    </source>
</evidence>
<feature type="transmembrane region" description="Helical" evidence="1">
    <location>
        <begin position="86"/>
        <end position="106"/>
    </location>
</feature>
<dbReference type="Proteomes" id="UP000523614">
    <property type="component" value="Unassembled WGS sequence"/>
</dbReference>
<protein>
    <submittedName>
        <fullName evidence="2">DUF1304 domain-containing protein</fullName>
    </submittedName>
</protein>
<dbReference type="EMBL" id="JAAYYP010000065">
    <property type="protein sequence ID" value="NLF90142.1"/>
    <property type="molecule type" value="Genomic_DNA"/>
</dbReference>
<reference evidence="2 3" key="1">
    <citation type="journal article" date="2020" name="Biotechnol. Biofuels">
        <title>New insights from the biogas microbiome by comprehensive genome-resolved metagenomics of nearly 1600 species originating from multiple anaerobic digesters.</title>
        <authorList>
            <person name="Campanaro S."/>
            <person name="Treu L."/>
            <person name="Rodriguez-R L.M."/>
            <person name="Kovalovszki A."/>
            <person name="Ziels R.M."/>
            <person name="Maus I."/>
            <person name="Zhu X."/>
            <person name="Kougias P.G."/>
            <person name="Basile A."/>
            <person name="Luo G."/>
            <person name="Schluter A."/>
            <person name="Konstantinidis K.T."/>
            <person name="Angelidaki I."/>
        </authorList>
    </citation>
    <scope>NUCLEOTIDE SEQUENCE [LARGE SCALE GENOMIC DNA]</scope>
    <source>
        <strain evidence="2">AS06rmzACSIP_235</strain>
    </source>
</reference>
<keyword evidence="1" id="KW-0472">Membrane</keyword>
<comment type="caution">
    <text evidence="2">The sequence shown here is derived from an EMBL/GenBank/DDBJ whole genome shotgun (WGS) entry which is preliminary data.</text>
</comment>
<evidence type="ECO:0000313" key="2">
    <source>
        <dbReference type="EMBL" id="NLF90142.1"/>
    </source>
</evidence>
<gene>
    <name evidence="2" type="ORF">GX570_02160</name>
</gene>
<keyword evidence="1" id="KW-0812">Transmembrane</keyword>
<feature type="transmembrane region" description="Helical" evidence="1">
    <location>
        <begin position="113"/>
        <end position="132"/>
    </location>
</feature>
<dbReference type="AlphaFoldDB" id="A0A847H8C8"/>
<name>A0A847H8C8_9CORY</name>
<feature type="transmembrane region" description="Helical" evidence="1">
    <location>
        <begin position="6"/>
        <end position="27"/>
    </location>
</feature>
<evidence type="ECO:0000256" key="1">
    <source>
        <dbReference type="SAM" id="Phobius"/>
    </source>
</evidence>
<proteinExistence type="predicted"/>
<dbReference type="Pfam" id="PF06993">
    <property type="entry name" value="DUF1304"/>
    <property type="match status" value="1"/>
</dbReference>
<organism evidence="2 3">
    <name type="scientific">Corynebacterium marinum</name>
    <dbReference type="NCBI Taxonomy" id="349751"/>
    <lineage>
        <taxon>Bacteria</taxon>
        <taxon>Bacillati</taxon>
        <taxon>Actinomycetota</taxon>
        <taxon>Actinomycetes</taxon>
        <taxon>Mycobacteriales</taxon>
        <taxon>Corynebacteriaceae</taxon>
        <taxon>Corynebacterium</taxon>
    </lineage>
</organism>
<dbReference type="InterPro" id="IPR009732">
    <property type="entry name" value="DUF1304"/>
</dbReference>